<name>A0A6G1LPE7_9HYME</name>
<evidence type="ECO:0000256" key="8">
    <source>
        <dbReference type="ARBA" id="ARBA00023170"/>
    </source>
</evidence>
<feature type="transmembrane region" description="Helical" evidence="10">
    <location>
        <begin position="193"/>
        <end position="219"/>
    </location>
</feature>
<evidence type="ECO:0000256" key="2">
    <source>
        <dbReference type="ARBA" id="ARBA00022475"/>
    </source>
</evidence>
<feature type="transmembrane region" description="Helical" evidence="10">
    <location>
        <begin position="266"/>
        <end position="292"/>
    </location>
</feature>
<dbReference type="AlphaFoldDB" id="A0A6G1LPE7"/>
<dbReference type="InterPro" id="IPR004117">
    <property type="entry name" value="7tm6_olfct_rcpt"/>
</dbReference>
<dbReference type="GO" id="GO:0005886">
    <property type="term" value="C:plasma membrane"/>
    <property type="evidence" value="ECO:0007669"/>
    <property type="project" value="UniProtKB-SubCell"/>
</dbReference>
<keyword evidence="8 10" id="KW-0675">Receptor</keyword>
<keyword evidence="3 10" id="KW-0716">Sensory transduction</keyword>
<dbReference type="Proteomes" id="UP000479987">
    <property type="component" value="Unassembled WGS sequence"/>
</dbReference>
<evidence type="ECO:0000256" key="3">
    <source>
        <dbReference type="ARBA" id="ARBA00022606"/>
    </source>
</evidence>
<dbReference type="PANTHER" id="PTHR21137">
    <property type="entry name" value="ODORANT RECEPTOR"/>
    <property type="match status" value="1"/>
</dbReference>
<evidence type="ECO:0000256" key="5">
    <source>
        <dbReference type="ARBA" id="ARBA00022725"/>
    </source>
</evidence>
<feature type="transmembrane region" description="Helical" evidence="10">
    <location>
        <begin position="304"/>
        <end position="323"/>
    </location>
</feature>
<organism evidence="11 12">
    <name type="scientific">Nylanderia fulva</name>
    <dbReference type="NCBI Taxonomy" id="613905"/>
    <lineage>
        <taxon>Eukaryota</taxon>
        <taxon>Metazoa</taxon>
        <taxon>Ecdysozoa</taxon>
        <taxon>Arthropoda</taxon>
        <taxon>Hexapoda</taxon>
        <taxon>Insecta</taxon>
        <taxon>Pterygota</taxon>
        <taxon>Neoptera</taxon>
        <taxon>Endopterygota</taxon>
        <taxon>Hymenoptera</taxon>
        <taxon>Apocrita</taxon>
        <taxon>Aculeata</taxon>
        <taxon>Formicoidea</taxon>
        <taxon>Formicidae</taxon>
        <taxon>Formicinae</taxon>
        <taxon>Nylanderia</taxon>
    </lineage>
</organism>
<dbReference type="EMBL" id="SGBU01000041">
    <property type="protein sequence ID" value="KAF3054331.1"/>
    <property type="molecule type" value="Genomic_DNA"/>
</dbReference>
<comment type="similarity">
    <text evidence="10">Belongs to the insect chemoreceptor superfamily. Heteromeric odorant receptor channel (TC 1.A.69) family.</text>
</comment>
<keyword evidence="12" id="KW-1185">Reference proteome</keyword>
<evidence type="ECO:0000256" key="10">
    <source>
        <dbReference type="RuleBase" id="RU351113"/>
    </source>
</evidence>
<dbReference type="GO" id="GO:0004984">
    <property type="term" value="F:olfactory receptor activity"/>
    <property type="evidence" value="ECO:0007669"/>
    <property type="project" value="InterPro"/>
</dbReference>
<dbReference type="GO" id="GO:0005549">
    <property type="term" value="F:odorant binding"/>
    <property type="evidence" value="ECO:0007669"/>
    <property type="project" value="InterPro"/>
</dbReference>
<evidence type="ECO:0000256" key="1">
    <source>
        <dbReference type="ARBA" id="ARBA00004651"/>
    </source>
</evidence>
<gene>
    <name evidence="11" type="primary">Or-168</name>
    <name evidence="11" type="synonym">Nful_v1.0-Or-168</name>
    <name evidence="11" type="ORF">NFUL_NFUL000326</name>
</gene>
<comment type="caution">
    <text evidence="11">The sequence shown here is derived from an EMBL/GenBank/DDBJ whole genome shotgun (WGS) entry which is preliminary data.</text>
</comment>
<dbReference type="GO" id="GO:0007165">
    <property type="term" value="P:signal transduction"/>
    <property type="evidence" value="ECO:0007669"/>
    <property type="project" value="UniProtKB-KW"/>
</dbReference>
<feature type="transmembrane region" description="Helical" evidence="10">
    <location>
        <begin position="46"/>
        <end position="66"/>
    </location>
</feature>
<evidence type="ECO:0000256" key="7">
    <source>
        <dbReference type="ARBA" id="ARBA00023136"/>
    </source>
</evidence>
<comment type="subcellular location">
    <subcellularLocation>
        <location evidence="1 10">Cell membrane</location>
        <topology evidence="1 10">Multi-pass membrane protein</topology>
    </subcellularLocation>
</comment>
<dbReference type="Pfam" id="PF02949">
    <property type="entry name" value="7tm_6"/>
    <property type="match status" value="1"/>
</dbReference>
<evidence type="ECO:0000313" key="12">
    <source>
        <dbReference type="Proteomes" id="UP000479987"/>
    </source>
</evidence>
<evidence type="ECO:0000256" key="9">
    <source>
        <dbReference type="ARBA" id="ARBA00023224"/>
    </source>
</evidence>
<evidence type="ECO:0000256" key="4">
    <source>
        <dbReference type="ARBA" id="ARBA00022692"/>
    </source>
</evidence>
<keyword evidence="2" id="KW-1003">Cell membrane</keyword>
<dbReference type="PANTHER" id="PTHR21137:SF35">
    <property type="entry name" value="ODORANT RECEPTOR 19A-RELATED"/>
    <property type="match status" value="1"/>
</dbReference>
<evidence type="ECO:0000256" key="6">
    <source>
        <dbReference type="ARBA" id="ARBA00022989"/>
    </source>
</evidence>
<protein>
    <recommendedName>
        <fullName evidence="10">Odorant receptor</fullName>
    </recommendedName>
</protein>
<keyword evidence="7 10" id="KW-0472">Membrane</keyword>
<evidence type="ECO:0000313" key="11">
    <source>
        <dbReference type="EMBL" id="KAF3054331.1"/>
    </source>
</evidence>
<feature type="transmembrane region" description="Helical" evidence="10">
    <location>
        <begin position="373"/>
        <end position="397"/>
    </location>
</feature>
<accession>A0A6G1LPE7</accession>
<keyword evidence="9 10" id="KW-0807">Transducer</keyword>
<proteinExistence type="inferred from homology"/>
<keyword evidence="6 10" id="KW-1133">Transmembrane helix</keyword>
<sequence>MDISESSGYRDFEWAIELNRLSLELVGIWPKPDGIVKRRLGPDIRVGFSFIMIVFVSGIPLLHALMRVWGDMPLMIDNLRVTLPMFGVSLELLIMRWKQPVLSSIVNMIAEDWLTLKLSAQRDIMIKHARISRLIIICGSVIFVSVYILVVVLPYFNLPVRHLTNLTDRKKPLPLQTYYVYDTDKSLQFQLTFLAQAIAVLITIVIHLGVNTFLGFLIFHICGQLENFKYQLFNLVSCKDFNRALSSSIVTHLRLMRFASNIENTFTLILFVLVLQFGIVFCLCGFLFLTMMDENINGTNMSQISYMVIMVICLLMQMFMYCFGGDLITEQCDAVYRTICDLEWYTWEPRKAKNLILLTLLAKDPFRITVGKVLPLTMTTFCGLLKTLAGYVSFLVAMQN</sequence>
<keyword evidence="5 10" id="KW-0552">Olfaction</keyword>
<feature type="transmembrane region" description="Helical" evidence="10">
    <location>
        <begin position="134"/>
        <end position="156"/>
    </location>
</feature>
<reference evidence="11 12" key="1">
    <citation type="submission" date="2019-08" db="EMBL/GenBank/DDBJ databases">
        <title>High quality draft denovo assembly of Nylanderia fulva.</title>
        <authorList>
            <person name="Vargo E.L."/>
            <person name="Tarone A.M."/>
            <person name="Konganti K.R."/>
        </authorList>
    </citation>
    <scope>NUCLEOTIDE SEQUENCE [LARGE SCALE GENOMIC DNA]</scope>
    <source>
        <strain evidence="11">TAMU-Nful-2015</strain>
        <tissue evidence="11">Whole body</tissue>
    </source>
</reference>
<comment type="caution">
    <text evidence="10">Lacks conserved residue(s) required for the propagation of feature annotation.</text>
</comment>
<keyword evidence="4 10" id="KW-0812">Transmembrane</keyword>